<dbReference type="RefSeq" id="WP_170159305.1">
    <property type="nucleotide sequence ID" value="NZ_QQAV01000001.1"/>
</dbReference>
<keyword evidence="2" id="KW-0812">Transmembrane</keyword>
<gene>
    <name evidence="4" type="ORF">DFR41_101558</name>
</gene>
<evidence type="ECO:0000259" key="3">
    <source>
        <dbReference type="PROSITE" id="PS50125"/>
    </source>
</evidence>
<dbReference type="SMART" id="SM00044">
    <property type="entry name" value="CYCc"/>
    <property type="match status" value="1"/>
</dbReference>
<evidence type="ECO:0000256" key="1">
    <source>
        <dbReference type="SAM" id="MobiDB-lite"/>
    </source>
</evidence>
<evidence type="ECO:0000313" key="4">
    <source>
        <dbReference type="EMBL" id="RDI28802.1"/>
    </source>
</evidence>
<dbReference type="Gene3D" id="3.30.70.1230">
    <property type="entry name" value="Nucleotide cyclase"/>
    <property type="match status" value="1"/>
</dbReference>
<feature type="transmembrane region" description="Helical" evidence="2">
    <location>
        <begin position="418"/>
        <end position="438"/>
    </location>
</feature>
<keyword evidence="2" id="KW-0472">Membrane</keyword>
<feature type="transmembrane region" description="Helical" evidence="2">
    <location>
        <begin position="394"/>
        <end position="411"/>
    </location>
</feature>
<accession>A0A370FM82</accession>
<dbReference type="CDD" id="cd07302">
    <property type="entry name" value="CHD"/>
    <property type="match status" value="1"/>
</dbReference>
<dbReference type="Proteomes" id="UP000255265">
    <property type="component" value="Unassembled WGS sequence"/>
</dbReference>
<dbReference type="InterPro" id="IPR029787">
    <property type="entry name" value="Nucleotide_cyclase"/>
</dbReference>
<organism evidence="4 5">
    <name type="scientific">Pseudacidovorax intermedius</name>
    <dbReference type="NCBI Taxonomy" id="433924"/>
    <lineage>
        <taxon>Bacteria</taxon>
        <taxon>Pseudomonadati</taxon>
        <taxon>Pseudomonadota</taxon>
        <taxon>Betaproteobacteria</taxon>
        <taxon>Burkholderiales</taxon>
        <taxon>Comamonadaceae</taxon>
        <taxon>Pseudacidovorax</taxon>
    </lineage>
</organism>
<dbReference type="GO" id="GO:0006171">
    <property type="term" value="P:cAMP biosynthetic process"/>
    <property type="evidence" value="ECO:0007669"/>
    <property type="project" value="TreeGrafter"/>
</dbReference>
<dbReference type="InterPro" id="IPR050697">
    <property type="entry name" value="Adenylyl/Guanylyl_Cyclase_3/4"/>
</dbReference>
<dbReference type="PANTHER" id="PTHR43081:SF1">
    <property type="entry name" value="ADENYLATE CYCLASE, TERMINAL-DIFFERENTIATION SPECIFIC"/>
    <property type="match status" value="1"/>
</dbReference>
<dbReference type="SUPFAM" id="SSF55073">
    <property type="entry name" value="Nucleotide cyclase"/>
    <property type="match status" value="1"/>
</dbReference>
<feature type="transmembrane region" description="Helical" evidence="2">
    <location>
        <begin position="444"/>
        <end position="468"/>
    </location>
</feature>
<feature type="domain" description="Guanylate cyclase" evidence="3">
    <location>
        <begin position="509"/>
        <end position="641"/>
    </location>
</feature>
<dbReference type="Pfam" id="PF00211">
    <property type="entry name" value="Guanylate_cyc"/>
    <property type="match status" value="1"/>
</dbReference>
<feature type="region of interest" description="Disordered" evidence="1">
    <location>
        <begin position="685"/>
        <end position="718"/>
    </location>
</feature>
<dbReference type="PROSITE" id="PS50125">
    <property type="entry name" value="GUANYLATE_CYCLASE_2"/>
    <property type="match status" value="1"/>
</dbReference>
<dbReference type="InterPro" id="IPR007890">
    <property type="entry name" value="CHASE2"/>
</dbReference>
<keyword evidence="5" id="KW-1185">Reference proteome</keyword>
<dbReference type="AlphaFoldDB" id="A0A370FM82"/>
<dbReference type="Pfam" id="PF05226">
    <property type="entry name" value="CHASE2"/>
    <property type="match status" value="1"/>
</dbReference>
<dbReference type="SMART" id="SM01080">
    <property type="entry name" value="CHASE2"/>
    <property type="match status" value="1"/>
</dbReference>
<evidence type="ECO:0000313" key="5">
    <source>
        <dbReference type="Proteomes" id="UP000255265"/>
    </source>
</evidence>
<comment type="caution">
    <text evidence="4">The sequence shown here is derived from an EMBL/GenBank/DDBJ whole genome shotgun (WGS) entry which is preliminary data.</text>
</comment>
<sequence>MGLGRLLRGLRGHGWRIAITLLPLLGGLAHTAGLLHLPGVDRLDAQLQDARLRWHAPRGIDPRIVIVDIDEASLKAFGQWPWSRARLARLTQELTQRQLVRVLAFDMVFAEVDRTSGPALVQALGSGRWPAEPGFDAELARRASAIDPDGEFARALAAAPGRVVLGVHFDGEAGAPDNPSAVPNVQPPAPLLPADALGPDAARIPAWPTLVASLPGRTTGARPGFINVVFQPGQDGVVRTVPLLARLDTAPGGYYESLALATFRAATGSAPPVLRLATAPGASPRLVALGMQTASGRLDVPVGTDGGLVVPYRRPGEDAGPRFRYVSARDVLEGRLPPAALQDRIVLVGASAAGLQDLRATPIAAALPGVEVHAHVLSGLLDGRLPHVPDYAPGYAWASLVVIGLLLVLGVTRRSAAAGFAIGLGACGGLLLLNDLLYRHGGLVLPQAAALLAGAAGLLLSMSWGYFVESRKRRGLMRLFGAYVPPQLVDDMAREPHRYSMRAESRVLTIMFCDMRGFTHLAEHMAPTTLQALLHEVFTRFTEIVNRHGGTVDKYMGDCLMAFWGAPVAQADHAARAVHAAQDIVAALPALNAQHEAAGLPTVAIGIGLNTGPVVVGNMGSALRRSYTVIGDAVNLAARLEGLCTPHGVPIVVGENTRALMPDAPWRELGEVQVRGRQRGVRIYTPEGPAPAMPPAAAPVHRGHPGGPRPPAPARTAN</sequence>
<reference evidence="4 5" key="1">
    <citation type="submission" date="2018-07" db="EMBL/GenBank/DDBJ databases">
        <title>Genomic Encyclopedia of Type Strains, Phase IV (KMG-IV): sequencing the most valuable type-strain genomes for metagenomic binning, comparative biology and taxonomic classification.</title>
        <authorList>
            <person name="Goeker M."/>
        </authorList>
    </citation>
    <scope>NUCLEOTIDE SEQUENCE [LARGE SCALE GENOMIC DNA]</scope>
    <source>
        <strain evidence="4 5">DSM 21352</strain>
    </source>
</reference>
<feature type="compositionally biased region" description="Pro residues" evidence="1">
    <location>
        <begin position="688"/>
        <end position="697"/>
    </location>
</feature>
<dbReference type="GO" id="GO:0004016">
    <property type="term" value="F:adenylate cyclase activity"/>
    <property type="evidence" value="ECO:0007669"/>
    <property type="project" value="UniProtKB-ARBA"/>
</dbReference>
<feature type="compositionally biased region" description="Pro residues" evidence="1">
    <location>
        <begin position="707"/>
        <end position="718"/>
    </location>
</feature>
<dbReference type="InterPro" id="IPR001054">
    <property type="entry name" value="A/G_cyclase"/>
</dbReference>
<proteinExistence type="predicted"/>
<dbReference type="EMBL" id="QQAV01000001">
    <property type="protein sequence ID" value="RDI28802.1"/>
    <property type="molecule type" value="Genomic_DNA"/>
</dbReference>
<evidence type="ECO:0000256" key="2">
    <source>
        <dbReference type="SAM" id="Phobius"/>
    </source>
</evidence>
<name>A0A370FM82_9BURK</name>
<protein>
    <submittedName>
        <fullName evidence="4">Adenylate cyclase</fullName>
    </submittedName>
</protein>
<dbReference type="GO" id="GO:0035556">
    <property type="term" value="P:intracellular signal transduction"/>
    <property type="evidence" value="ECO:0007669"/>
    <property type="project" value="InterPro"/>
</dbReference>
<dbReference type="PANTHER" id="PTHR43081">
    <property type="entry name" value="ADENYLATE CYCLASE, TERMINAL-DIFFERENTIATION SPECIFIC-RELATED"/>
    <property type="match status" value="1"/>
</dbReference>
<keyword evidence="2" id="KW-1133">Transmembrane helix</keyword>